<dbReference type="EMBL" id="CP041406">
    <property type="protein sequence ID" value="QOP46416.1"/>
    <property type="molecule type" value="Genomic_DNA"/>
</dbReference>
<keyword evidence="1" id="KW-0732">Signal</keyword>
<dbReference type="InterPro" id="IPR021796">
    <property type="entry name" value="Tll0287-like_dom"/>
</dbReference>
<evidence type="ECO:0000313" key="3">
    <source>
        <dbReference type="EMBL" id="QOP46416.1"/>
    </source>
</evidence>
<sequence length="187" mass="20603">MKKIALSMMLVASATLLSAATNKEIKQEAKAAMMKMGKTLKNHMKQNMKVGGVVQAAKFCSEEASKLVAEVNKSYKEGVSARRISLKYRNSADKPTADEVKVLEQIQADVKAGKKVPKMIVKEIAKNSYKVYKPLFIQKGVCLTCHGDAQARDPEAYKLIKAKYPNDKAVGYKKGDFRGAFVVTIVK</sequence>
<accession>A0A7M1BAG2</accession>
<dbReference type="Proteomes" id="UP000593580">
    <property type="component" value="Chromosome"/>
</dbReference>
<feature type="domain" description="Tll0287-like" evidence="2">
    <location>
        <begin position="21"/>
        <end position="185"/>
    </location>
</feature>
<organism evidence="3 4">
    <name type="scientific">Sulfurimonas paralvinellae</name>
    <dbReference type="NCBI Taxonomy" id="317658"/>
    <lineage>
        <taxon>Bacteria</taxon>
        <taxon>Pseudomonadati</taxon>
        <taxon>Campylobacterota</taxon>
        <taxon>Epsilonproteobacteria</taxon>
        <taxon>Campylobacterales</taxon>
        <taxon>Sulfurimonadaceae</taxon>
        <taxon>Sulfurimonas</taxon>
    </lineage>
</organism>
<feature type="signal peptide" evidence="1">
    <location>
        <begin position="1"/>
        <end position="19"/>
    </location>
</feature>
<evidence type="ECO:0000313" key="4">
    <source>
        <dbReference type="Proteomes" id="UP000593580"/>
    </source>
</evidence>
<protein>
    <submittedName>
        <fullName evidence="3">DUF3365 domain-containing protein</fullName>
    </submittedName>
</protein>
<proteinExistence type="predicted"/>
<evidence type="ECO:0000256" key="1">
    <source>
        <dbReference type="SAM" id="SignalP"/>
    </source>
</evidence>
<name>A0A7M1BAG2_9BACT</name>
<evidence type="ECO:0000259" key="2">
    <source>
        <dbReference type="Pfam" id="PF11845"/>
    </source>
</evidence>
<feature type="chain" id="PRO_5032405838" evidence="1">
    <location>
        <begin position="20"/>
        <end position="187"/>
    </location>
</feature>
<dbReference type="RefSeq" id="WP_193110677.1">
    <property type="nucleotide sequence ID" value="NZ_CP041406.1"/>
</dbReference>
<reference evidence="3 4" key="1">
    <citation type="submission" date="2019-07" db="EMBL/GenBank/DDBJ databases">
        <title>Sulfurimonas paralvinellae sp. nov., a novel mesophilic, hydrogen- and sulfur-oxidizing chemolithoautotroph within the Epsilonproteo- bacteria isolated from a deep-sea hydrothermal vent polychaete nest, reclassification of Thiomicrospira denitrificans as Sulfurimonas denitrificans comb. nov. and emended description of the genus Sulfurimonas.</title>
        <authorList>
            <person name="Wang S."/>
            <person name="Jiang L."/>
            <person name="Shao Z."/>
        </authorList>
    </citation>
    <scope>NUCLEOTIDE SEQUENCE [LARGE SCALE GENOMIC DNA]</scope>
    <source>
        <strain evidence="3 4">GO25</strain>
    </source>
</reference>
<keyword evidence="4" id="KW-1185">Reference proteome</keyword>
<dbReference type="AlphaFoldDB" id="A0A7M1BAG2"/>
<gene>
    <name evidence="3" type="ORF">FM071_08980</name>
</gene>
<dbReference type="Pfam" id="PF11845">
    <property type="entry name" value="Tll0287-like"/>
    <property type="match status" value="1"/>
</dbReference>
<dbReference type="KEGG" id="spal:FM071_08980"/>